<evidence type="ECO:0000313" key="3">
    <source>
        <dbReference type="Proteomes" id="UP000320762"/>
    </source>
</evidence>
<sequence length="164" mass="18276">MHPETAVQLQVAQDAVEASPTVQTLPVSRRPRRPAHSDARAACLARGTSIRCFDAGLSGDRRTSIRWLASTHKTLRPSTSNTPRPSTPNTPRPSTTNTPRPCSRIATSLADYDIARRTPIRCFKTSLRNVVRARTWPAQGELERQHKVNSNVRTRLTRTRPAYG</sequence>
<keyword evidence="3" id="KW-1185">Reference proteome</keyword>
<dbReference type="Proteomes" id="UP000320762">
    <property type="component" value="Unassembled WGS sequence"/>
</dbReference>
<protein>
    <submittedName>
        <fullName evidence="2">Uncharacterized protein</fullName>
    </submittedName>
</protein>
<dbReference type="AlphaFoldDB" id="A0A550C465"/>
<feature type="region of interest" description="Disordered" evidence="1">
    <location>
        <begin position="70"/>
        <end position="103"/>
    </location>
</feature>
<gene>
    <name evidence="2" type="ORF">BD626DRAFT_151190</name>
</gene>
<evidence type="ECO:0000313" key="2">
    <source>
        <dbReference type="EMBL" id="TRM59593.1"/>
    </source>
</evidence>
<organism evidence="2 3">
    <name type="scientific">Schizophyllum amplum</name>
    <dbReference type="NCBI Taxonomy" id="97359"/>
    <lineage>
        <taxon>Eukaryota</taxon>
        <taxon>Fungi</taxon>
        <taxon>Dikarya</taxon>
        <taxon>Basidiomycota</taxon>
        <taxon>Agaricomycotina</taxon>
        <taxon>Agaricomycetes</taxon>
        <taxon>Agaricomycetidae</taxon>
        <taxon>Agaricales</taxon>
        <taxon>Schizophyllaceae</taxon>
        <taxon>Schizophyllum</taxon>
    </lineage>
</organism>
<feature type="compositionally biased region" description="Low complexity" evidence="1">
    <location>
        <begin position="92"/>
        <end position="101"/>
    </location>
</feature>
<name>A0A550C465_9AGAR</name>
<reference evidence="2 3" key="1">
    <citation type="journal article" date="2019" name="New Phytol.">
        <title>Comparative genomics reveals unique wood-decay strategies and fruiting body development in the Schizophyllaceae.</title>
        <authorList>
            <person name="Almasi E."/>
            <person name="Sahu N."/>
            <person name="Krizsan K."/>
            <person name="Balint B."/>
            <person name="Kovacs G.M."/>
            <person name="Kiss B."/>
            <person name="Cseklye J."/>
            <person name="Drula E."/>
            <person name="Henrissat B."/>
            <person name="Nagy I."/>
            <person name="Chovatia M."/>
            <person name="Adam C."/>
            <person name="LaButti K."/>
            <person name="Lipzen A."/>
            <person name="Riley R."/>
            <person name="Grigoriev I.V."/>
            <person name="Nagy L.G."/>
        </authorList>
    </citation>
    <scope>NUCLEOTIDE SEQUENCE [LARGE SCALE GENOMIC DNA]</scope>
    <source>
        <strain evidence="2 3">NL-1724</strain>
    </source>
</reference>
<dbReference type="EMBL" id="VDMD01000027">
    <property type="protein sequence ID" value="TRM59593.1"/>
    <property type="molecule type" value="Genomic_DNA"/>
</dbReference>
<evidence type="ECO:0000256" key="1">
    <source>
        <dbReference type="SAM" id="MobiDB-lite"/>
    </source>
</evidence>
<comment type="caution">
    <text evidence="2">The sequence shown here is derived from an EMBL/GenBank/DDBJ whole genome shotgun (WGS) entry which is preliminary data.</text>
</comment>
<proteinExistence type="predicted"/>
<accession>A0A550C465</accession>